<dbReference type="RefSeq" id="WP_194446697.1">
    <property type="nucleotide sequence ID" value="NZ_CP063849.1"/>
</dbReference>
<dbReference type="PANTHER" id="PTHR30591:SF1">
    <property type="entry name" value="RECBCD ENZYME SUBUNIT RECC"/>
    <property type="match status" value="1"/>
</dbReference>
<protein>
    <submittedName>
        <fullName evidence="13">PD-(D/E)XK nuclease family protein</fullName>
    </submittedName>
</protein>
<evidence type="ECO:0000259" key="12">
    <source>
        <dbReference type="Pfam" id="PF21445"/>
    </source>
</evidence>
<keyword evidence="1" id="KW-0540">Nuclease</keyword>
<name>A0A7S7SGN9_PALFE</name>
<evidence type="ECO:0000256" key="5">
    <source>
        <dbReference type="ARBA" id="ARBA00022806"/>
    </source>
</evidence>
<organism evidence="13 14">
    <name type="scientific">Paludibaculum fermentans</name>
    <dbReference type="NCBI Taxonomy" id="1473598"/>
    <lineage>
        <taxon>Bacteria</taxon>
        <taxon>Pseudomonadati</taxon>
        <taxon>Acidobacteriota</taxon>
        <taxon>Terriglobia</taxon>
        <taxon>Bryobacterales</taxon>
        <taxon>Bryobacteraceae</taxon>
        <taxon>Paludibaculum</taxon>
    </lineage>
</organism>
<evidence type="ECO:0000259" key="11">
    <source>
        <dbReference type="Pfam" id="PF13361"/>
    </source>
</evidence>
<evidence type="ECO:0000256" key="2">
    <source>
        <dbReference type="ARBA" id="ARBA00022741"/>
    </source>
</evidence>
<evidence type="ECO:0000256" key="9">
    <source>
        <dbReference type="ARBA" id="ARBA00023204"/>
    </source>
</evidence>
<dbReference type="GO" id="GO:0004527">
    <property type="term" value="F:exonuclease activity"/>
    <property type="evidence" value="ECO:0007669"/>
    <property type="project" value="UniProtKB-KW"/>
</dbReference>
<dbReference type="AlphaFoldDB" id="A0A7S7SGN9"/>
<dbReference type="Pfam" id="PF21445">
    <property type="entry name" value="ADDB_N"/>
    <property type="match status" value="1"/>
</dbReference>
<evidence type="ECO:0000313" key="14">
    <source>
        <dbReference type="Proteomes" id="UP000593892"/>
    </source>
</evidence>
<dbReference type="SUPFAM" id="SSF52540">
    <property type="entry name" value="P-loop containing nucleoside triphosphate hydrolases"/>
    <property type="match status" value="1"/>
</dbReference>
<evidence type="ECO:0000256" key="8">
    <source>
        <dbReference type="ARBA" id="ARBA00023125"/>
    </source>
</evidence>
<dbReference type="GO" id="GO:0006310">
    <property type="term" value="P:DNA recombination"/>
    <property type="evidence" value="ECO:0007669"/>
    <property type="project" value="TreeGrafter"/>
</dbReference>
<keyword evidence="7" id="KW-0067">ATP-binding</keyword>
<sequence>MRLLLGEPGSGKTTAILREVRRHLRASSAAFRLIVPTATMAEHLRNSLAREGLVVRSSTITTIAGFVESLKPSQSLAPSTALTLFLRQILADGQSRAFAALAGSPGFAAALARALEDLANAGCDSLQWAALRGLGVHSGPFAAGLQQVYEQLEARLAGQSMVFRAQQLASVARDVRERGLGGLQSLYFDGFFSFTRSEIELMRSLKLHADLTVALPEWTGVAASRDALRQMGLREQRLSPVRTTPQTTLVSASSREREVEEIALRMLALHADGRPWREMGVVLRSAHPYLPLFETTFARLGVPARSYFVSPLAGHPVCRFITLLIDALQSGWEWRRTAQALRSAVTLAGQEPSADLLELEVREALPGSGLAELAARVSLPAHWLAAWGGMTSWSSVPAPAAEWAQRIAGLASLVAPPEPGGDPSTLQVWRTRAAALRSMQAALTQLAGLLGPEPMLLEGFWRQAQEVLKETSLRVADPRREAVHLLDVHEARQWELPVVFLCGLLEGDFPRKVAPDPVLSEETRFKLRTNGVPVSNRADKQAEEAFLFQFALTRASQSLVLSWPTKDPDGRPTLRSFALDFINQEPDAARGLRVTPQRVVPLPPRPALQSDPALAFVRAKHRQHRPTAIESYLQCPFQFFAGKTLELQPLPQLPHERLDFVAQGIVIHAVISDWHRGLGSLEGLFERHWAAMLAQRRIPASHRVELARLLIERSLRFYEQNARVLPGWKVETERPLRLQIEGVPVTGRADRVDTSEAGESIVYDFKYSGQSGIKRRLDQLEAGLTVQGGLYLAALKVEGLEPLAFVYVGLRGDTIYEEFTQREQVEALMGQAVQAAGQSILQIAAGRISVQPADEAACRYCNFLDACRVQSALQVETVTS</sequence>
<dbReference type="InterPro" id="IPR011604">
    <property type="entry name" value="PDDEXK-like_dom_sf"/>
</dbReference>
<keyword evidence="8" id="KW-0238">DNA-binding</keyword>
<keyword evidence="14" id="KW-1185">Reference proteome</keyword>
<dbReference type="Pfam" id="PF12705">
    <property type="entry name" value="PDDEXK_1"/>
    <property type="match status" value="1"/>
</dbReference>
<dbReference type="KEGG" id="pfer:IRI77_19455"/>
<dbReference type="PANTHER" id="PTHR30591">
    <property type="entry name" value="RECBCD ENZYME SUBUNIT RECC"/>
    <property type="match status" value="1"/>
</dbReference>
<dbReference type="InterPro" id="IPR038726">
    <property type="entry name" value="PDDEXK_AddAB-type"/>
</dbReference>
<dbReference type="Gene3D" id="3.90.320.10">
    <property type="match status" value="1"/>
</dbReference>
<feature type="domain" description="UvrD-like helicase C-terminal" evidence="11">
    <location>
        <begin position="465"/>
        <end position="563"/>
    </location>
</feature>
<evidence type="ECO:0000256" key="6">
    <source>
        <dbReference type="ARBA" id="ARBA00022839"/>
    </source>
</evidence>
<dbReference type="GO" id="GO:0005524">
    <property type="term" value="F:ATP binding"/>
    <property type="evidence" value="ECO:0007669"/>
    <property type="project" value="UniProtKB-KW"/>
</dbReference>
<dbReference type="GO" id="GO:0004386">
    <property type="term" value="F:helicase activity"/>
    <property type="evidence" value="ECO:0007669"/>
    <property type="project" value="UniProtKB-KW"/>
</dbReference>
<dbReference type="Proteomes" id="UP000593892">
    <property type="component" value="Chromosome"/>
</dbReference>
<dbReference type="Pfam" id="PF13361">
    <property type="entry name" value="UvrD_C"/>
    <property type="match status" value="1"/>
</dbReference>
<evidence type="ECO:0000256" key="4">
    <source>
        <dbReference type="ARBA" id="ARBA00022801"/>
    </source>
</evidence>
<gene>
    <name evidence="13" type="ORF">IRI77_19455</name>
</gene>
<evidence type="ECO:0000313" key="13">
    <source>
        <dbReference type="EMBL" id="QOY85027.1"/>
    </source>
</evidence>
<feature type="domain" description="ATP-dependent helicase/deoxyribonuclease subunit B N-terminal" evidence="12">
    <location>
        <begin position="4"/>
        <end position="213"/>
    </location>
</feature>
<keyword evidence="9" id="KW-0234">DNA repair</keyword>
<dbReference type="InterPro" id="IPR049035">
    <property type="entry name" value="ADDB_N"/>
</dbReference>
<dbReference type="EMBL" id="CP063849">
    <property type="protein sequence ID" value="QOY85027.1"/>
    <property type="molecule type" value="Genomic_DNA"/>
</dbReference>
<dbReference type="Gene3D" id="3.40.50.300">
    <property type="entry name" value="P-loop containing nucleotide triphosphate hydrolases"/>
    <property type="match status" value="2"/>
</dbReference>
<reference evidence="13 14" key="1">
    <citation type="submission" date="2020-10" db="EMBL/GenBank/DDBJ databases">
        <title>Complete genome sequence of Paludibaculum fermentans P105T, a facultatively anaerobic acidobacterium capable of dissimilatory Fe(III) reduction.</title>
        <authorList>
            <person name="Dedysh S.N."/>
            <person name="Beletsky A.V."/>
            <person name="Kulichevskaya I.S."/>
            <person name="Mardanov A.V."/>
            <person name="Ravin N.V."/>
        </authorList>
    </citation>
    <scope>NUCLEOTIDE SEQUENCE [LARGE SCALE GENOMIC DNA]</scope>
    <source>
        <strain evidence="13 14">P105</strain>
    </source>
</reference>
<keyword evidence="6" id="KW-0269">Exonuclease</keyword>
<dbReference type="GO" id="GO:0006281">
    <property type="term" value="P:DNA repair"/>
    <property type="evidence" value="ECO:0007669"/>
    <property type="project" value="UniProtKB-KW"/>
</dbReference>
<keyword evidence="4" id="KW-0378">Hydrolase</keyword>
<dbReference type="GO" id="GO:0003677">
    <property type="term" value="F:DNA binding"/>
    <property type="evidence" value="ECO:0007669"/>
    <property type="project" value="UniProtKB-KW"/>
</dbReference>
<accession>A0A7S7SGN9</accession>
<proteinExistence type="predicted"/>
<evidence type="ECO:0000256" key="7">
    <source>
        <dbReference type="ARBA" id="ARBA00022840"/>
    </source>
</evidence>
<evidence type="ECO:0000256" key="3">
    <source>
        <dbReference type="ARBA" id="ARBA00022763"/>
    </source>
</evidence>
<keyword evidence="5" id="KW-0347">Helicase</keyword>
<feature type="domain" description="PD-(D/E)XK endonuclease-like" evidence="10">
    <location>
        <begin position="626"/>
        <end position="868"/>
    </location>
</feature>
<keyword evidence="3" id="KW-0227">DNA damage</keyword>
<evidence type="ECO:0000259" key="10">
    <source>
        <dbReference type="Pfam" id="PF12705"/>
    </source>
</evidence>
<keyword evidence="2" id="KW-0547">Nucleotide-binding</keyword>
<dbReference type="InterPro" id="IPR027417">
    <property type="entry name" value="P-loop_NTPase"/>
</dbReference>
<evidence type="ECO:0000256" key="1">
    <source>
        <dbReference type="ARBA" id="ARBA00022722"/>
    </source>
</evidence>
<dbReference type="InterPro" id="IPR014017">
    <property type="entry name" value="DNA_helicase_UvrD-like_C"/>
</dbReference>